<dbReference type="Gene3D" id="1.10.260.40">
    <property type="entry name" value="lambda repressor-like DNA-binding domains"/>
    <property type="match status" value="1"/>
</dbReference>
<dbReference type="InterPro" id="IPR043917">
    <property type="entry name" value="DUF5753"/>
</dbReference>
<proteinExistence type="predicted"/>
<dbReference type="EMBL" id="QEIN01000133">
    <property type="protein sequence ID" value="RCV56233.1"/>
    <property type="molecule type" value="Genomic_DNA"/>
</dbReference>
<sequence length="286" mass="32224">MATGASPTARRRRLGMEMRRLRKAAGMTLSQVAEAVECDGSWLSRVENGRRSIKPRDLRLILGVYGVNPEDVEVLVALSRESRLKGWWQTFEQGAIPHWFEKYVGLENDASAMCEYENQLVPGLLQTESYARAVLMAARPELTAERVEEQVQARLERQKLLHQDTPLRLWAIIDEAVLRRPVGGRRAFTEQLRQVIGLTDLRNVTLQVLPFGEGAHASLGTSFVILTFPEPADPDIVYIEDLTSSQHLESSEDVARYNLVFDHLQSVALSDAKSKSFIADILRERG</sequence>
<name>A0A368T6J5_9ACTN</name>
<dbReference type="GO" id="GO:0003677">
    <property type="term" value="F:DNA binding"/>
    <property type="evidence" value="ECO:0007669"/>
    <property type="project" value="InterPro"/>
</dbReference>
<accession>A0A368T6J5</accession>
<feature type="domain" description="HTH cro/C1-type" evidence="1">
    <location>
        <begin position="18"/>
        <end position="72"/>
    </location>
</feature>
<keyword evidence="3" id="KW-1185">Reference proteome</keyword>
<dbReference type="RefSeq" id="WP_114399583.1">
    <property type="nucleotide sequence ID" value="NZ_QEIO01000046.1"/>
</dbReference>
<dbReference type="OrthoDB" id="5177725at2"/>
<dbReference type="InterPro" id="IPR001387">
    <property type="entry name" value="Cro/C1-type_HTH"/>
</dbReference>
<evidence type="ECO:0000259" key="1">
    <source>
        <dbReference type="PROSITE" id="PS50943"/>
    </source>
</evidence>
<comment type="caution">
    <text evidence="2">The sequence shown here is derived from an EMBL/GenBank/DDBJ whole genome shotgun (WGS) entry which is preliminary data.</text>
</comment>
<protein>
    <submittedName>
        <fullName evidence="2">XRE family transcriptional regulator</fullName>
    </submittedName>
</protein>
<dbReference type="SUPFAM" id="SSF47413">
    <property type="entry name" value="lambda repressor-like DNA-binding domains"/>
    <property type="match status" value="1"/>
</dbReference>
<dbReference type="PROSITE" id="PS50943">
    <property type="entry name" value="HTH_CROC1"/>
    <property type="match status" value="1"/>
</dbReference>
<dbReference type="AlphaFoldDB" id="A0A368T6J5"/>
<evidence type="ECO:0000313" key="3">
    <source>
        <dbReference type="Proteomes" id="UP000253318"/>
    </source>
</evidence>
<reference evidence="2 3" key="1">
    <citation type="submission" date="2018-04" db="EMBL/GenBank/DDBJ databases">
        <title>Novel actinobacteria from marine sediment.</title>
        <authorList>
            <person name="Ng Z.Y."/>
            <person name="Tan G.Y.A."/>
        </authorList>
    </citation>
    <scope>NUCLEOTIDE SEQUENCE [LARGE SCALE GENOMIC DNA]</scope>
    <source>
        <strain evidence="2 3">TPS81</strain>
    </source>
</reference>
<dbReference type="Pfam" id="PF19054">
    <property type="entry name" value="DUF5753"/>
    <property type="match status" value="1"/>
</dbReference>
<dbReference type="SMART" id="SM00530">
    <property type="entry name" value="HTH_XRE"/>
    <property type="match status" value="1"/>
</dbReference>
<evidence type="ECO:0000313" key="2">
    <source>
        <dbReference type="EMBL" id="RCV56233.1"/>
    </source>
</evidence>
<dbReference type="Pfam" id="PF13560">
    <property type="entry name" value="HTH_31"/>
    <property type="match status" value="1"/>
</dbReference>
<dbReference type="CDD" id="cd00093">
    <property type="entry name" value="HTH_XRE"/>
    <property type="match status" value="1"/>
</dbReference>
<dbReference type="Proteomes" id="UP000253318">
    <property type="component" value="Unassembled WGS sequence"/>
</dbReference>
<organism evidence="2 3">
    <name type="scientific">Marinitenerispora sediminis</name>
    <dbReference type="NCBI Taxonomy" id="1931232"/>
    <lineage>
        <taxon>Bacteria</taxon>
        <taxon>Bacillati</taxon>
        <taxon>Actinomycetota</taxon>
        <taxon>Actinomycetes</taxon>
        <taxon>Streptosporangiales</taxon>
        <taxon>Nocardiopsidaceae</taxon>
        <taxon>Marinitenerispora</taxon>
    </lineage>
</organism>
<dbReference type="InterPro" id="IPR010982">
    <property type="entry name" value="Lambda_DNA-bd_dom_sf"/>
</dbReference>
<gene>
    <name evidence="2" type="ORF">DEF24_16930</name>
</gene>